<protein>
    <submittedName>
        <fullName evidence="1">Uncharacterized protein</fullName>
    </submittedName>
</protein>
<evidence type="ECO:0000313" key="2">
    <source>
        <dbReference type="Proteomes" id="UP000600774"/>
    </source>
</evidence>
<reference evidence="1" key="1">
    <citation type="journal article" date="2020" name="bioRxiv">
        <title>A rank-normalized archaeal taxonomy based on genome phylogeny resolves widespread incomplete and uneven classifications.</title>
        <authorList>
            <person name="Rinke C."/>
            <person name="Chuvochina M."/>
            <person name="Mussig A.J."/>
            <person name="Chaumeil P.-A."/>
            <person name="Waite D.W."/>
            <person name="Whitman W.B."/>
            <person name="Parks D.H."/>
            <person name="Hugenholtz P."/>
        </authorList>
    </citation>
    <scope>NUCLEOTIDE SEQUENCE</scope>
    <source>
        <strain evidence="1">UBA8876</strain>
    </source>
</reference>
<dbReference type="EMBL" id="DUJU01000185">
    <property type="protein sequence ID" value="HIH95555.1"/>
    <property type="molecule type" value="Genomic_DNA"/>
</dbReference>
<proteinExistence type="predicted"/>
<gene>
    <name evidence="1" type="ORF">HA338_16615</name>
</gene>
<dbReference type="Proteomes" id="UP000600774">
    <property type="component" value="Unassembled WGS sequence"/>
</dbReference>
<sequence length="24" mass="2809">MSNRIFKAQIYFQGVTVFIKCAED</sequence>
<organism evidence="1 2">
    <name type="scientific">Methanosarcina acetivorans</name>
    <dbReference type="NCBI Taxonomy" id="2214"/>
    <lineage>
        <taxon>Archaea</taxon>
        <taxon>Methanobacteriati</taxon>
        <taxon>Methanobacteriota</taxon>
        <taxon>Stenosarchaea group</taxon>
        <taxon>Methanomicrobia</taxon>
        <taxon>Methanosarcinales</taxon>
        <taxon>Methanosarcinaceae</taxon>
        <taxon>Methanosarcina</taxon>
    </lineage>
</organism>
<name>A0A832WBT9_9EURY</name>
<comment type="caution">
    <text evidence="1">The sequence shown here is derived from an EMBL/GenBank/DDBJ whole genome shotgun (WGS) entry which is preliminary data.</text>
</comment>
<accession>A0A832WBT9</accession>
<dbReference type="AlphaFoldDB" id="A0A832WBT9"/>
<evidence type="ECO:0000313" key="1">
    <source>
        <dbReference type="EMBL" id="HIH95555.1"/>
    </source>
</evidence>